<sequence length="396" mass="42129">MAADASETREFDIIVYGATGYTGRLVAEHFVHEYGGKADAPKWAMAGRNQSKLEDVRTLIGAPDDTPLVVADAESAASLEAMCKRTRVVITTVGPYQLYGDDLVAMCAKTGTDYADLCGEPAWMAEKIAQHHATAEASGARICFSAGFDSIPFDLGVLMLQEEAVKRFGNPAPRVKGRVRKMEGTFSGGTAASFKATMAAAAKKPALLKTLADPFALTPGFEGPDQPAGMMPHYDKTLESWTAPFIMASINTKNVHRTNALRGHPYGEDFVYDEMVLTSPGEMGKAAAQAIAGGMKSMLGDGGPKPGEGPTPEARENGFYDILFVGEMPDGEVLRYGVKGKYDPGYGSTSRMIAETGMALLESDAPGGVGTPGSFLGTALVERLRKRAELTFEVED</sequence>
<dbReference type="InterPro" id="IPR051276">
    <property type="entry name" value="Saccharopine_DH-like_oxidrdct"/>
</dbReference>
<accession>A0A369Q372</accession>
<name>A0A369Q372_9SPHN</name>
<dbReference type="GO" id="GO:0009247">
    <property type="term" value="P:glycolipid biosynthetic process"/>
    <property type="evidence" value="ECO:0007669"/>
    <property type="project" value="TreeGrafter"/>
</dbReference>
<dbReference type="InterPro" id="IPR005097">
    <property type="entry name" value="Sacchrp_dh_NADP-bd"/>
</dbReference>
<reference evidence="2 3" key="1">
    <citation type="submission" date="2018-04" db="EMBL/GenBank/DDBJ databases">
        <title>Altererythrobacter sp. HME9302 genome sequencing and assembly.</title>
        <authorList>
            <person name="Kang H."/>
            <person name="Kim H."/>
            <person name="Joh K."/>
        </authorList>
    </citation>
    <scope>NUCLEOTIDE SEQUENCE [LARGE SCALE GENOMIC DNA]</scope>
    <source>
        <strain evidence="2 3">HME9302</strain>
    </source>
</reference>
<keyword evidence="2" id="KW-0560">Oxidoreductase</keyword>
<organism evidence="2 3">
    <name type="scientific">Alteripontixanthobacter maritimus</name>
    <dbReference type="NCBI Taxonomy" id="2161824"/>
    <lineage>
        <taxon>Bacteria</taxon>
        <taxon>Pseudomonadati</taxon>
        <taxon>Pseudomonadota</taxon>
        <taxon>Alphaproteobacteria</taxon>
        <taxon>Sphingomonadales</taxon>
        <taxon>Erythrobacteraceae</taxon>
        <taxon>Alteripontixanthobacter</taxon>
    </lineage>
</organism>
<gene>
    <name evidence="2" type="ORF">HME9302_00138</name>
</gene>
<dbReference type="Proteomes" id="UP000253727">
    <property type="component" value="Unassembled WGS sequence"/>
</dbReference>
<dbReference type="SUPFAM" id="SSF51735">
    <property type="entry name" value="NAD(P)-binding Rossmann-fold domains"/>
    <property type="match status" value="1"/>
</dbReference>
<dbReference type="PANTHER" id="PTHR12286:SF5">
    <property type="entry name" value="SACCHAROPINE DEHYDROGENASE-LIKE OXIDOREDUCTASE"/>
    <property type="match status" value="1"/>
</dbReference>
<dbReference type="AlphaFoldDB" id="A0A369Q372"/>
<dbReference type="OrthoDB" id="4420885at2"/>
<dbReference type="GO" id="GO:0047131">
    <property type="term" value="F:saccharopine dehydrogenase (NAD+, L-glutamate-forming) activity"/>
    <property type="evidence" value="ECO:0007669"/>
    <property type="project" value="UniProtKB-EC"/>
</dbReference>
<dbReference type="EMBL" id="QBKA01000002">
    <property type="protein sequence ID" value="RDC58962.1"/>
    <property type="molecule type" value="Genomic_DNA"/>
</dbReference>
<dbReference type="EC" id="1.5.1.9" evidence="2"/>
<dbReference type="InterPro" id="IPR036291">
    <property type="entry name" value="NAD(P)-bd_dom_sf"/>
</dbReference>
<dbReference type="Gene3D" id="3.40.50.720">
    <property type="entry name" value="NAD(P)-binding Rossmann-like Domain"/>
    <property type="match status" value="1"/>
</dbReference>
<dbReference type="RefSeq" id="WP_115365401.1">
    <property type="nucleotide sequence ID" value="NZ_QBKA01000002.1"/>
</dbReference>
<keyword evidence="3" id="KW-1185">Reference proteome</keyword>
<evidence type="ECO:0000313" key="2">
    <source>
        <dbReference type="EMBL" id="RDC58962.1"/>
    </source>
</evidence>
<proteinExistence type="predicted"/>
<dbReference type="GO" id="GO:0005886">
    <property type="term" value="C:plasma membrane"/>
    <property type="evidence" value="ECO:0007669"/>
    <property type="project" value="TreeGrafter"/>
</dbReference>
<dbReference type="Pfam" id="PF03435">
    <property type="entry name" value="Sacchrp_dh_NADP"/>
    <property type="match status" value="1"/>
</dbReference>
<evidence type="ECO:0000313" key="3">
    <source>
        <dbReference type="Proteomes" id="UP000253727"/>
    </source>
</evidence>
<dbReference type="PANTHER" id="PTHR12286">
    <property type="entry name" value="SACCHAROPINE DEHYDROGENASE-LIKE OXIDOREDUCTASE"/>
    <property type="match status" value="1"/>
</dbReference>
<protein>
    <submittedName>
        <fullName evidence="2">Saccharopine dehydrogenase (NAD(+), L-glutamate-forming)</fullName>
        <ecNumber evidence="2">1.5.1.9</ecNumber>
    </submittedName>
</protein>
<comment type="caution">
    <text evidence="2">The sequence shown here is derived from an EMBL/GenBank/DDBJ whole genome shotgun (WGS) entry which is preliminary data.</text>
</comment>
<feature type="domain" description="Saccharopine dehydrogenase NADP binding" evidence="1">
    <location>
        <begin position="13"/>
        <end position="140"/>
    </location>
</feature>
<evidence type="ECO:0000259" key="1">
    <source>
        <dbReference type="Pfam" id="PF03435"/>
    </source>
</evidence>